<comment type="caution">
    <text evidence="2">The sequence shown here is derived from an EMBL/GenBank/DDBJ whole genome shotgun (WGS) entry which is preliminary data.</text>
</comment>
<dbReference type="Proteomes" id="UP000253597">
    <property type="component" value="Unassembled WGS sequence"/>
</dbReference>
<name>A0A9X8NTS4_BACCE</name>
<dbReference type="GO" id="GO:0009055">
    <property type="term" value="F:electron transfer activity"/>
    <property type="evidence" value="ECO:0007669"/>
    <property type="project" value="TreeGrafter"/>
</dbReference>
<dbReference type="GO" id="GO:0003955">
    <property type="term" value="F:NAD(P)H dehydrogenase (quinone) activity"/>
    <property type="evidence" value="ECO:0007669"/>
    <property type="project" value="TreeGrafter"/>
</dbReference>
<evidence type="ECO:0000313" key="2">
    <source>
        <dbReference type="EMBL" id="RWQ71123.1"/>
    </source>
</evidence>
<keyword evidence="1" id="KW-0560">Oxidoreductase</keyword>
<sequence>MKTLVIIAHPNIEESRVNKRWLEEIKKHPEEFTVHEIYKRYPDWSFDIEYEQNLLLEHDRYIFQFPFYWYSSPPLLKKWFDDVLEYGFAYGSKGDKLQGKEFGLAISAGVAEKEYQAGAANEYTLSELLKPYQASCLYTGMKFLPTFAVYGAEHNNLSDEKLEESARNYILHMQDFSKEVKV</sequence>
<protein>
    <submittedName>
        <fullName evidence="2">Flavodoxin family protein</fullName>
    </submittedName>
</protein>
<accession>A0A9X8NTS4</accession>
<dbReference type="GO" id="GO:0010181">
    <property type="term" value="F:FMN binding"/>
    <property type="evidence" value="ECO:0007669"/>
    <property type="project" value="TreeGrafter"/>
</dbReference>
<dbReference type="Gene3D" id="3.40.50.360">
    <property type="match status" value="1"/>
</dbReference>
<reference evidence="2 3" key="1">
    <citation type="submission" date="2019-01" db="EMBL/GenBank/DDBJ databases">
        <title>Draft genome sequence of heavy metal resistant Bacillus cereus NWUAB01.</title>
        <authorList>
            <person name="Babalola O."/>
            <person name="Aremu B.R."/>
            <person name="Ayangbenro A.S."/>
        </authorList>
    </citation>
    <scope>NUCLEOTIDE SEQUENCE [LARGE SCALE GENOMIC DNA]</scope>
    <source>
        <strain evidence="2 3">NWUAB01</strain>
    </source>
</reference>
<dbReference type="PANTHER" id="PTHR47307:SF1">
    <property type="entry name" value="GLUTATHIONE-REGULATED POTASSIUM-EFFLUX SYSTEM ANCILLARY PROTEIN KEFG"/>
    <property type="match status" value="1"/>
</dbReference>
<organism evidence="2 3">
    <name type="scientific">Bacillus cereus</name>
    <dbReference type="NCBI Taxonomy" id="1396"/>
    <lineage>
        <taxon>Bacteria</taxon>
        <taxon>Bacillati</taxon>
        <taxon>Bacillota</taxon>
        <taxon>Bacilli</taxon>
        <taxon>Bacillales</taxon>
        <taxon>Bacillaceae</taxon>
        <taxon>Bacillus</taxon>
        <taxon>Bacillus cereus group</taxon>
    </lineage>
</organism>
<dbReference type="AlphaFoldDB" id="A0A9X8NTS4"/>
<proteinExistence type="predicted"/>
<dbReference type="RefSeq" id="WP_063539146.1">
    <property type="nucleotide sequence ID" value="NZ_CP011157.1"/>
</dbReference>
<gene>
    <name evidence="2" type="ORF">DR116_0025070</name>
</gene>
<dbReference type="InterPro" id="IPR029039">
    <property type="entry name" value="Flavoprotein-like_sf"/>
</dbReference>
<dbReference type="PANTHER" id="PTHR47307">
    <property type="entry name" value="GLUTATHIONE-REGULATED POTASSIUM-EFFLUX SYSTEM ANCILLARY PROTEIN KEFG"/>
    <property type="match status" value="1"/>
</dbReference>
<dbReference type="InterPro" id="IPR046980">
    <property type="entry name" value="KefG/KefF"/>
</dbReference>
<evidence type="ECO:0000313" key="3">
    <source>
        <dbReference type="Proteomes" id="UP000253597"/>
    </source>
</evidence>
<evidence type="ECO:0000256" key="1">
    <source>
        <dbReference type="ARBA" id="ARBA00023002"/>
    </source>
</evidence>
<dbReference type="Pfam" id="PF02525">
    <property type="entry name" value="Flavodoxin_2"/>
    <property type="match status" value="1"/>
</dbReference>
<dbReference type="EMBL" id="QNGD03000014">
    <property type="protein sequence ID" value="RWQ71123.1"/>
    <property type="molecule type" value="Genomic_DNA"/>
</dbReference>
<dbReference type="InterPro" id="IPR003680">
    <property type="entry name" value="Flavodoxin_fold"/>
</dbReference>
<dbReference type="SUPFAM" id="SSF52218">
    <property type="entry name" value="Flavoproteins"/>
    <property type="match status" value="1"/>
</dbReference>